<dbReference type="InterPro" id="IPR000086">
    <property type="entry name" value="NUDIX_hydrolase_dom"/>
</dbReference>
<dbReference type="GO" id="GO:0005634">
    <property type="term" value="C:nucleus"/>
    <property type="evidence" value="ECO:0007669"/>
    <property type="project" value="TreeGrafter"/>
</dbReference>
<keyword evidence="3" id="KW-0479">Metal-binding</keyword>
<sequence>MSTGEEVLVARTGRCQQRYAENGQRLVAGCIPVRHGVGGALEVMLVSSGEKSRDKSKGWIFPKGGWEEDETAEQAATRESVEEAGVRGAVTQDLGVFEFSSKSGSDCIARIFVLEVSEVLDAWPEQDKRNRIWCPPSEAVSRCKHSWMQDAIRLWISSEGEAT</sequence>
<comment type="cofactor">
    <cofactor evidence="1">
        <name>Mg(2+)</name>
        <dbReference type="ChEBI" id="CHEBI:18420"/>
    </cofactor>
</comment>
<evidence type="ECO:0000256" key="2">
    <source>
        <dbReference type="ARBA" id="ARBA00005582"/>
    </source>
</evidence>
<dbReference type="InterPro" id="IPR015797">
    <property type="entry name" value="NUDIX_hydrolase-like_dom_sf"/>
</dbReference>
<evidence type="ECO:0000256" key="1">
    <source>
        <dbReference type="ARBA" id="ARBA00001946"/>
    </source>
</evidence>
<keyword evidence="8" id="KW-1185">Reference proteome</keyword>
<protein>
    <recommendedName>
        <fullName evidence="6">Nudix hydrolase domain-containing protein</fullName>
    </recommendedName>
</protein>
<evidence type="ECO:0000256" key="5">
    <source>
        <dbReference type="ARBA" id="ARBA00022842"/>
    </source>
</evidence>
<evidence type="ECO:0000313" key="7">
    <source>
        <dbReference type="EMBL" id="KAK3264996.1"/>
    </source>
</evidence>
<reference evidence="7 8" key="1">
    <citation type="journal article" date="2015" name="Genome Biol. Evol.">
        <title>Comparative Genomics of a Bacterivorous Green Alga Reveals Evolutionary Causalities and Consequences of Phago-Mixotrophic Mode of Nutrition.</title>
        <authorList>
            <person name="Burns J.A."/>
            <person name="Paasch A."/>
            <person name="Narechania A."/>
            <person name="Kim E."/>
        </authorList>
    </citation>
    <scope>NUCLEOTIDE SEQUENCE [LARGE SCALE GENOMIC DNA]</scope>
    <source>
        <strain evidence="7 8">PLY_AMNH</strain>
    </source>
</reference>
<dbReference type="Proteomes" id="UP001190700">
    <property type="component" value="Unassembled WGS sequence"/>
</dbReference>
<dbReference type="PANTHER" id="PTHR12629">
    <property type="entry name" value="DIPHOSPHOINOSITOL POLYPHOSPHATE PHOSPHOHYDROLASE"/>
    <property type="match status" value="1"/>
</dbReference>
<dbReference type="GO" id="GO:0005737">
    <property type="term" value="C:cytoplasm"/>
    <property type="evidence" value="ECO:0007669"/>
    <property type="project" value="TreeGrafter"/>
</dbReference>
<comment type="similarity">
    <text evidence="2">Belongs to the Nudix hydrolase family.</text>
</comment>
<dbReference type="GO" id="GO:0016462">
    <property type="term" value="F:pyrophosphatase activity"/>
    <property type="evidence" value="ECO:0007669"/>
    <property type="project" value="InterPro"/>
</dbReference>
<evidence type="ECO:0000259" key="6">
    <source>
        <dbReference type="PROSITE" id="PS51462"/>
    </source>
</evidence>
<dbReference type="SUPFAM" id="SSF55811">
    <property type="entry name" value="Nudix"/>
    <property type="match status" value="1"/>
</dbReference>
<dbReference type="InterPro" id="IPR020084">
    <property type="entry name" value="NUDIX_hydrolase_CS"/>
</dbReference>
<comment type="caution">
    <text evidence="7">The sequence shown here is derived from an EMBL/GenBank/DDBJ whole genome shotgun (WGS) entry which is preliminary data.</text>
</comment>
<name>A0AAE0FTL8_9CHLO</name>
<feature type="domain" description="Nudix hydrolase" evidence="6">
    <location>
        <begin position="23"/>
        <end position="156"/>
    </location>
</feature>
<organism evidence="7 8">
    <name type="scientific">Cymbomonas tetramitiformis</name>
    <dbReference type="NCBI Taxonomy" id="36881"/>
    <lineage>
        <taxon>Eukaryota</taxon>
        <taxon>Viridiplantae</taxon>
        <taxon>Chlorophyta</taxon>
        <taxon>Pyramimonadophyceae</taxon>
        <taxon>Pyramimonadales</taxon>
        <taxon>Pyramimonadaceae</taxon>
        <taxon>Cymbomonas</taxon>
    </lineage>
</organism>
<dbReference type="PROSITE" id="PS51462">
    <property type="entry name" value="NUDIX"/>
    <property type="match status" value="1"/>
</dbReference>
<dbReference type="InterPro" id="IPR047198">
    <property type="entry name" value="DDP-like_NUDIX"/>
</dbReference>
<dbReference type="Gene3D" id="3.90.79.10">
    <property type="entry name" value="Nucleoside Triphosphate Pyrophosphohydrolase"/>
    <property type="match status" value="1"/>
</dbReference>
<evidence type="ECO:0000256" key="3">
    <source>
        <dbReference type="ARBA" id="ARBA00022723"/>
    </source>
</evidence>
<accession>A0AAE0FTL8</accession>
<dbReference type="AlphaFoldDB" id="A0AAE0FTL8"/>
<gene>
    <name evidence="7" type="ORF">CYMTET_26294</name>
</gene>
<evidence type="ECO:0000256" key="4">
    <source>
        <dbReference type="ARBA" id="ARBA00022801"/>
    </source>
</evidence>
<dbReference type="CDD" id="cd04666">
    <property type="entry name" value="NUDIX_DIPP2_like_Nudt4"/>
    <property type="match status" value="1"/>
</dbReference>
<dbReference type="PROSITE" id="PS00893">
    <property type="entry name" value="NUDIX_BOX"/>
    <property type="match status" value="1"/>
</dbReference>
<dbReference type="PANTHER" id="PTHR12629:SF0">
    <property type="entry name" value="DIPHOSPHOINOSITOL-POLYPHOSPHATE DIPHOSPHATASE"/>
    <property type="match status" value="1"/>
</dbReference>
<proteinExistence type="inferred from homology"/>
<keyword evidence="4" id="KW-0378">Hydrolase</keyword>
<dbReference type="Pfam" id="PF00293">
    <property type="entry name" value="NUDIX"/>
    <property type="match status" value="1"/>
</dbReference>
<dbReference type="EMBL" id="LGRX02014215">
    <property type="protein sequence ID" value="KAK3264996.1"/>
    <property type="molecule type" value="Genomic_DNA"/>
</dbReference>
<keyword evidence="5" id="KW-0460">Magnesium</keyword>
<evidence type="ECO:0000313" key="8">
    <source>
        <dbReference type="Proteomes" id="UP001190700"/>
    </source>
</evidence>
<dbReference type="GO" id="GO:0046872">
    <property type="term" value="F:metal ion binding"/>
    <property type="evidence" value="ECO:0007669"/>
    <property type="project" value="UniProtKB-KW"/>
</dbReference>